<dbReference type="Proteomes" id="UP000050761">
    <property type="component" value="Unassembled WGS sequence"/>
</dbReference>
<name>A0A183GS76_HELPZ</name>
<feature type="region of interest" description="Disordered" evidence="1">
    <location>
        <begin position="48"/>
        <end position="100"/>
    </location>
</feature>
<gene>
    <name evidence="2" type="ORF">HPBE_LOCUS25545</name>
</gene>
<feature type="region of interest" description="Disordered" evidence="1">
    <location>
        <begin position="14"/>
        <end position="33"/>
    </location>
</feature>
<evidence type="ECO:0000313" key="4">
    <source>
        <dbReference type="WBParaSite" id="HPBE_0002554601-mRNA-1"/>
    </source>
</evidence>
<accession>A0A183GS76</accession>
<proteinExistence type="predicted"/>
<keyword evidence="3" id="KW-1185">Reference proteome</keyword>
<feature type="compositionally biased region" description="Polar residues" evidence="1">
    <location>
        <begin position="87"/>
        <end position="100"/>
    </location>
</feature>
<dbReference type="WBParaSite" id="HPBE_0002554601-mRNA-1">
    <property type="protein sequence ID" value="HPBE_0002554601-mRNA-1"/>
    <property type="gene ID" value="HPBE_0002554601"/>
</dbReference>
<reference evidence="4" key="2">
    <citation type="submission" date="2019-09" db="UniProtKB">
        <authorList>
            <consortium name="WormBaseParasite"/>
        </authorList>
    </citation>
    <scope>IDENTIFICATION</scope>
</reference>
<organism evidence="3 4">
    <name type="scientific">Heligmosomoides polygyrus</name>
    <name type="common">Parasitic roundworm</name>
    <dbReference type="NCBI Taxonomy" id="6339"/>
    <lineage>
        <taxon>Eukaryota</taxon>
        <taxon>Metazoa</taxon>
        <taxon>Ecdysozoa</taxon>
        <taxon>Nematoda</taxon>
        <taxon>Chromadorea</taxon>
        <taxon>Rhabditida</taxon>
        <taxon>Rhabditina</taxon>
        <taxon>Rhabditomorpha</taxon>
        <taxon>Strongyloidea</taxon>
        <taxon>Heligmosomidae</taxon>
        <taxon>Heligmosomoides</taxon>
    </lineage>
</organism>
<reference evidence="2 3" key="1">
    <citation type="submission" date="2018-11" db="EMBL/GenBank/DDBJ databases">
        <authorList>
            <consortium name="Pathogen Informatics"/>
        </authorList>
    </citation>
    <scope>NUCLEOTIDE SEQUENCE [LARGE SCALE GENOMIC DNA]</scope>
</reference>
<evidence type="ECO:0000256" key="1">
    <source>
        <dbReference type="SAM" id="MobiDB-lite"/>
    </source>
</evidence>
<dbReference type="AlphaFoldDB" id="A0A183GS76"/>
<evidence type="ECO:0000313" key="2">
    <source>
        <dbReference type="EMBL" id="VDP51993.1"/>
    </source>
</evidence>
<protein>
    <submittedName>
        <fullName evidence="2 4">Uncharacterized protein</fullName>
    </submittedName>
</protein>
<dbReference type="EMBL" id="UZAH01038094">
    <property type="protein sequence ID" value="VDP51993.1"/>
    <property type="molecule type" value="Genomic_DNA"/>
</dbReference>
<accession>A0A3P8I1F7</accession>
<evidence type="ECO:0000313" key="3">
    <source>
        <dbReference type="Proteomes" id="UP000050761"/>
    </source>
</evidence>
<sequence length="100" mass="11377">MSVSHEHHFLRVARRHWGDGSSPQLHAHWERTPLPSAEFTADSLASLRETQTSKNLGRDAPPFSKRSRRIRRPQPGVLRQDLDVPDRQSSAASKRSTTEN</sequence>